<evidence type="ECO:0000256" key="6">
    <source>
        <dbReference type="PIRSR" id="PIRSR602403-1"/>
    </source>
</evidence>
<comment type="cofactor">
    <cofactor evidence="1 6">
        <name>heme</name>
        <dbReference type="ChEBI" id="CHEBI:30413"/>
    </cofactor>
</comment>
<dbReference type="GO" id="GO:0043386">
    <property type="term" value="P:mycotoxin biosynthetic process"/>
    <property type="evidence" value="ECO:0007669"/>
    <property type="project" value="UniProtKB-ARBA"/>
</dbReference>
<evidence type="ECO:0000313" key="8">
    <source>
        <dbReference type="EMBL" id="KAJ5712327.1"/>
    </source>
</evidence>
<dbReference type="InterPro" id="IPR002403">
    <property type="entry name" value="Cyt_P450_E_grp-IV"/>
</dbReference>
<dbReference type="Proteomes" id="UP001215712">
    <property type="component" value="Unassembled WGS sequence"/>
</dbReference>
<sequence>MDPNWGLISSITWVKGGLGLLLTVAIVIYWYIRVPGDMPKNIPKVPIYISLIGLWSDMGQDIIYDRWLREPLEKYGAVQIWFAGRWNVLATRPQYLVDMFRHEDVYAKAGSQKKIPWSVIAALVGDNIINAHGENWKLFTSIMKPGLQRRITDSKPLLMKSRLFVDTLIGEQWGLGDNGVSVNPIIQRWALSCMGLSFMGVDLKALERPGQRIEELQTIIKKTLFKPLFFNFPDLDRFPYIFHQRRVAFAIMQEFGDLLCEAVKKRPTTTGEENSTEQVVDLLDSAFKEGKITETQYRNNLKVTFLTAHENAQQLLNSAFWELGNNQAVQRKLLDEILAMDTVEPSVDQVNSMPYLFSVVLELLRLYPPVSQLINRVTTQKSILGGDIVIPNHTWVGWNAFGVHTDTQVWGPTARDFIPERWGQDVRTIQSVVRSKTTQCHFIAFNAHSRKCLGQGFAVLQMKILLFEMVRRIEWTVDPTYDLKLTSGGILAPLMLRVMIKERT</sequence>
<proteinExistence type="inferred from homology"/>
<evidence type="ECO:0000256" key="2">
    <source>
        <dbReference type="ARBA" id="ARBA00010617"/>
    </source>
</evidence>
<evidence type="ECO:0000256" key="3">
    <source>
        <dbReference type="ARBA" id="ARBA00022723"/>
    </source>
</evidence>
<protein>
    <submittedName>
        <fullName evidence="8">Cytochrome monooxygenase xanG</fullName>
    </submittedName>
</protein>
<feature type="binding site" description="axial binding residue" evidence="6">
    <location>
        <position position="452"/>
    </location>
    <ligand>
        <name>heme</name>
        <dbReference type="ChEBI" id="CHEBI:30413"/>
    </ligand>
    <ligandPart>
        <name>Fe</name>
        <dbReference type="ChEBI" id="CHEBI:18248"/>
    </ligandPart>
</feature>
<comment type="similarity">
    <text evidence="2">Belongs to the cytochrome P450 family.</text>
</comment>
<keyword evidence="7" id="KW-0472">Membrane</keyword>
<evidence type="ECO:0000256" key="1">
    <source>
        <dbReference type="ARBA" id="ARBA00001971"/>
    </source>
</evidence>
<reference evidence="8" key="1">
    <citation type="journal article" date="2023" name="IMA Fungus">
        <title>Comparative genomic study of the Penicillium genus elucidates a diverse pangenome and 15 lateral gene transfer events.</title>
        <authorList>
            <person name="Petersen C."/>
            <person name="Sorensen T."/>
            <person name="Nielsen M.R."/>
            <person name="Sondergaard T.E."/>
            <person name="Sorensen J.L."/>
            <person name="Fitzpatrick D.A."/>
            <person name="Frisvad J.C."/>
            <person name="Nielsen K.L."/>
        </authorList>
    </citation>
    <scope>NUCLEOTIDE SEQUENCE</scope>
    <source>
        <strain evidence="8">IBT 17514</strain>
    </source>
</reference>
<evidence type="ECO:0000313" key="9">
    <source>
        <dbReference type="Proteomes" id="UP001215712"/>
    </source>
</evidence>
<dbReference type="InterPro" id="IPR036396">
    <property type="entry name" value="Cyt_P450_sf"/>
</dbReference>
<dbReference type="PRINTS" id="PR00465">
    <property type="entry name" value="EP450IV"/>
</dbReference>
<name>A0AAD6HFA3_9EURO</name>
<dbReference type="Pfam" id="PF00067">
    <property type="entry name" value="p450"/>
    <property type="match status" value="1"/>
</dbReference>
<dbReference type="SUPFAM" id="SSF48264">
    <property type="entry name" value="Cytochrome P450"/>
    <property type="match status" value="1"/>
</dbReference>
<keyword evidence="8" id="KW-0503">Monooxygenase</keyword>
<dbReference type="InterPro" id="IPR050121">
    <property type="entry name" value="Cytochrome_P450_monoxygenase"/>
</dbReference>
<keyword evidence="3 6" id="KW-0479">Metal-binding</keyword>
<feature type="transmembrane region" description="Helical" evidence="7">
    <location>
        <begin position="12"/>
        <end position="32"/>
    </location>
</feature>
<dbReference type="PANTHER" id="PTHR24305:SF223">
    <property type="entry name" value="CYTOCHROME P450-DIT2"/>
    <property type="match status" value="1"/>
</dbReference>
<dbReference type="Gene3D" id="1.10.630.10">
    <property type="entry name" value="Cytochrome P450"/>
    <property type="match status" value="1"/>
</dbReference>
<keyword evidence="9" id="KW-1185">Reference proteome</keyword>
<evidence type="ECO:0000256" key="4">
    <source>
        <dbReference type="ARBA" id="ARBA00023002"/>
    </source>
</evidence>
<dbReference type="PRINTS" id="PR00385">
    <property type="entry name" value="P450"/>
</dbReference>
<comment type="caution">
    <text evidence="8">The sequence shown here is derived from an EMBL/GenBank/DDBJ whole genome shotgun (WGS) entry which is preliminary data.</text>
</comment>
<keyword evidence="5 6" id="KW-0408">Iron</keyword>
<keyword evidence="7" id="KW-1133">Transmembrane helix</keyword>
<evidence type="ECO:0000256" key="5">
    <source>
        <dbReference type="ARBA" id="ARBA00023004"/>
    </source>
</evidence>
<keyword evidence="7" id="KW-0812">Transmembrane</keyword>
<dbReference type="InterPro" id="IPR001128">
    <property type="entry name" value="Cyt_P450"/>
</dbReference>
<keyword evidence="4" id="KW-0560">Oxidoreductase</keyword>
<organism evidence="8 9">
    <name type="scientific">Penicillium malachiteum</name>
    <dbReference type="NCBI Taxonomy" id="1324776"/>
    <lineage>
        <taxon>Eukaryota</taxon>
        <taxon>Fungi</taxon>
        <taxon>Dikarya</taxon>
        <taxon>Ascomycota</taxon>
        <taxon>Pezizomycotina</taxon>
        <taxon>Eurotiomycetes</taxon>
        <taxon>Eurotiomycetidae</taxon>
        <taxon>Eurotiales</taxon>
        <taxon>Aspergillaceae</taxon>
        <taxon>Penicillium</taxon>
    </lineage>
</organism>
<keyword evidence="6" id="KW-0349">Heme</keyword>
<dbReference type="CDD" id="cd11070">
    <property type="entry name" value="CYP56-like"/>
    <property type="match status" value="1"/>
</dbReference>
<dbReference type="GO" id="GO:0004497">
    <property type="term" value="F:monooxygenase activity"/>
    <property type="evidence" value="ECO:0007669"/>
    <property type="project" value="UniProtKB-KW"/>
</dbReference>
<dbReference type="GO" id="GO:0005506">
    <property type="term" value="F:iron ion binding"/>
    <property type="evidence" value="ECO:0007669"/>
    <property type="project" value="InterPro"/>
</dbReference>
<dbReference type="EMBL" id="JAQJAN010000013">
    <property type="protein sequence ID" value="KAJ5712327.1"/>
    <property type="molecule type" value="Genomic_DNA"/>
</dbReference>
<dbReference type="AlphaFoldDB" id="A0AAD6HFA3"/>
<reference evidence="8" key="2">
    <citation type="submission" date="2023-01" db="EMBL/GenBank/DDBJ databases">
        <authorList>
            <person name="Petersen C."/>
        </authorList>
    </citation>
    <scope>NUCLEOTIDE SEQUENCE</scope>
    <source>
        <strain evidence="8">IBT 17514</strain>
    </source>
</reference>
<gene>
    <name evidence="8" type="ORF">N7493_008795</name>
</gene>
<dbReference type="PANTHER" id="PTHR24305">
    <property type="entry name" value="CYTOCHROME P450"/>
    <property type="match status" value="1"/>
</dbReference>
<dbReference type="GO" id="GO:0020037">
    <property type="term" value="F:heme binding"/>
    <property type="evidence" value="ECO:0007669"/>
    <property type="project" value="InterPro"/>
</dbReference>
<evidence type="ECO:0000256" key="7">
    <source>
        <dbReference type="SAM" id="Phobius"/>
    </source>
</evidence>
<accession>A0AAD6HFA3</accession>
<dbReference type="GO" id="GO:0016705">
    <property type="term" value="F:oxidoreductase activity, acting on paired donors, with incorporation or reduction of molecular oxygen"/>
    <property type="evidence" value="ECO:0007669"/>
    <property type="project" value="InterPro"/>
</dbReference>